<reference evidence="1 2" key="1">
    <citation type="submission" date="2012-11" db="EMBL/GenBank/DDBJ databases">
        <authorList>
            <person name="Linke B."/>
        </authorList>
    </citation>
    <scope>NUCLEOTIDE SEQUENCE [LARGE SCALE GENOMIC DNA]</scope>
    <source>
        <strain evidence="2">CFBP 1232</strain>
    </source>
</reference>
<evidence type="ECO:0000313" key="2">
    <source>
        <dbReference type="Proteomes" id="UP000013111"/>
    </source>
</evidence>
<dbReference type="AlphaFoldDB" id="A0A831A432"/>
<proteinExistence type="predicted"/>
<reference evidence="1 2" key="2">
    <citation type="submission" date="2013-04" db="EMBL/GenBank/DDBJ databases">
        <title>Comparative genomics of 12 strains of Erwinia amylovora identifies a pan-genome with a large conserved core and provides insights into host specificity.</title>
        <authorList>
            <person name="Mann R.A."/>
            <person name="Smits T.H.M."/>
            <person name="Buehlmann A."/>
            <person name="Blom J."/>
            <person name="Goesmann A."/>
            <person name="Frey J.E."/>
            <person name="Plummer K.M."/>
            <person name="Beer S.V."/>
            <person name="Luck J."/>
            <person name="Duffy B."/>
            <person name="Rodoni B."/>
        </authorList>
    </citation>
    <scope>NUCLEOTIDE SEQUENCE [LARGE SCALE GENOMIC DNA]</scope>
    <source>
        <strain evidence="2">CFBP 1232</strain>
    </source>
</reference>
<organism evidence="1 2">
    <name type="scientific">Erwinia amylovora NBRC 12687 = CFBP 1232</name>
    <dbReference type="NCBI Taxonomy" id="1219359"/>
    <lineage>
        <taxon>Bacteria</taxon>
        <taxon>Pseudomonadati</taxon>
        <taxon>Pseudomonadota</taxon>
        <taxon>Gammaproteobacteria</taxon>
        <taxon>Enterobacterales</taxon>
        <taxon>Erwiniaceae</taxon>
        <taxon>Erwinia</taxon>
    </lineage>
</organism>
<dbReference type="Proteomes" id="UP000013111">
    <property type="component" value="Unassembled WGS sequence"/>
</dbReference>
<gene>
    <name evidence="1" type="ORF">BN437_3416</name>
</gene>
<comment type="caution">
    <text evidence="1">The sequence shown here is derived from an EMBL/GenBank/DDBJ whole genome shotgun (WGS) entry which is preliminary data.</text>
</comment>
<evidence type="ECO:0000313" key="1">
    <source>
        <dbReference type="EMBL" id="CCO95317.1"/>
    </source>
</evidence>
<dbReference type="EMBL" id="CAPB01000039">
    <property type="protein sequence ID" value="CCO95317.1"/>
    <property type="molecule type" value="Genomic_DNA"/>
</dbReference>
<name>A0A831A432_ERWAM</name>
<protein>
    <submittedName>
        <fullName evidence="1">Uncharacterized protein</fullName>
    </submittedName>
</protein>
<accession>A0A831A432</accession>
<sequence>METRELLAKILQPPPFSQQSLTASGRLADRFAVRPLQNTDKSYPLTAALH</sequence>